<dbReference type="GO" id="GO:0042761">
    <property type="term" value="P:very long-chain fatty acid biosynthetic process"/>
    <property type="evidence" value="ECO:0007669"/>
    <property type="project" value="TreeGrafter"/>
</dbReference>
<keyword evidence="9 15" id="KW-0443">Lipid metabolism</keyword>
<evidence type="ECO:0000256" key="9">
    <source>
        <dbReference type="ARBA" id="ARBA00023098"/>
    </source>
</evidence>
<reference evidence="16 17" key="1">
    <citation type="journal article" date="2021" name="G3 (Bethesda)">
        <title>Improved contiguity of the threespine stickleback genome using long-read sequencing.</title>
        <authorList>
            <person name="Nath S."/>
            <person name="Shaw D.E."/>
            <person name="White M.A."/>
        </authorList>
    </citation>
    <scope>NUCLEOTIDE SEQUENCE [LARGE SCALE GENOMIC DNA]</scope>
    <source>
        <strain evidence="16 17">Lake Benthic</strain>
    </source>
</reference>
<evidence type="ECO:0000256" key="5">
    <source>
        <dbReference type="ARBA" id="ARBA00022516"/>
    </source>
</evidence>
<dbReference type="GeneTree" id="ENSGT00530000062962"/>
<keyword evidence="7 15" id="KW-0276">Fatty acid metabolism</keyword>
<dbReference type="PANTHER" id="PTHR11035:SF16">
    <property type="entry name" value="VERY-LONG-CHAIN (3R)-3-HYDROXYACYL-COA DEHYDRATASE 4"/>
    <property type="match status" value="1"/>
</dbReference>
<evidence type="ECO:0000256" key="2">
    <source>
        <dbReference type="ARBA" id="ARBA00005194"/>
    </source>
</evidence>
<evidence type="ECO:0000256" key="7">
    <source>
        <dbReference type="ARBA" id="ARBA00022832"/>
    </source>
</evidence>
<dbReference type="PANTHER" id="PTHR11035">
    <property type="entry name" value="VERY-LONG-CHAIN (3R)-3-HYDROXYACYL-COA DEHYDRATASE"/>
    <property type="match status" value="1"/>
</dbReference>
<comment type="function">
    <text evidence="15">Catalyzes the third of the four reactions of the long-chain fatty acids elongation cycle. This endoplasmic reticulum-bound enzymatic process, allows the addition of two carbons to the chain of long- and very long-chain fatty acids/VLCFAs per cycle. This enzyme catalyzes the dehydration of the 3-hydroxyacyl-CoA intermediate into trans-2,3-enoyl-CoA, within each cycle of fatty acid elongation. Thereby, it participates to the production of VLCFAs of different chain lengths that are involved in multiple biological processes as precursors of membrane lipids and lipid mediators.</text>
</comment>
<dbReference type="GO" id="GO:0030497">
    <property type="term" value="P:fatty acid elongation"/>
    <property type="evidence" value="ECO:0007669"/>
    <property type="project" value="TreeGrafter"/>
</dbReference>
<sequence length="324" mass="36421">MLSFRLAYIFSYNLFQFCGHTWILANTIARFLTFGQDALADTFYSVGVVMTLCQLLSILELFHIADGIEKARLLPRFIQVMEKNCLLIMVIMLEIECKPVVCAQLFLWNILDLLRYPHELLCVMGKPSIPMVWIRYTLCIPLYILSVATEVVTIYQVLPYVEPTTPSSSCLNSTASPPARPPLLLMVYLPVLALGEMLDVQGALERTVKEYLILKHSPAVIIIIGSYYFGNSIFYHDGRPDTHPFVYCKNSVGAAPLLCSYSSPAELDEGSFCLFCDVSLKRCFISNTCFESIPGCDTLELFNSLLLVRFGTINPCAQTCKPKL</sequence>
<name>A0AAQ4PV30_GASAC</name>
<evidence type="ECO:0000256" key="10">
    <source>
        <dbReference type="ARBA" id="ARBA00023136"/>
    </source>
</evidence>
<evidence type="ECO:0000256" key="14">
    <source>
        <dbReference type="ARBA" id="ARBA00023727"/>
    </source>
</evidence>
<keyword evidence="6 15" id="KW-0812">Transmembrane</keyword>
<feature type="transmembrane region" description="Helical" evidence="15">
    <location>
        <begin position="44"/>
        <end position="65"/>
    </location>
</feature>
<keyword evidence="8 15" id="KW-1133">Transmembrane helix</keyword>
<dbReference type="EC" id="4.2.1.134" evidence="4 15"/>
<evidence type="ECO:0000256" key="8">
    <source>
        <dbReference type="ARBA" id="ARBA00022989"/>
    </source>
</evidence>
<organism evidence="16 17">
    <name type="scientific">Gasterosteus aculeatus aculeatus</name>
    <name type="common">three-spined stickleback</name>
    <dbReference type="NCBI Taxonomy" id="481459"/>
    <lineage>
        <taxon>Eukaryota</taxon>
        <taxon>Metazoa</taxon>
        <taxon>Chordata</taxon>
        <taxon>Craniata</taxon>
        <taxon>Vertebrata</taxon>
        <taxon>Euteleostomi</taxon>
        <taxon>Actinopterygii</taxon>
        <taxon>Neopterygii</taxon>
        <taxon>Teleostei</taxon>
        <taxon>Neoteleostei</taxon>
        <taxon>Acanthomorphata</taxon>
        <taxon>Eupercaria</taxon>
        <taxon>Perciformes</taxon>
        <taxon>Cottioidei</taxon>
        <taxon>Gasterosteales</taxon>
        <taxon>Gasterosteidae</taxon>
        <taxon>Gasterosteus</taxon>
    </lineage>
</organism>
<evidence type="ECO:0000313" key="17">
    <source>
        <dbReference type="Proteomes" id="UP000007635"/>
    </source>
</evidence>
<evidence type="ECO:0000256" key="6">
    <source>
        <dbReference type="ARBA" id="ARBA00022692"/>
    </source>
</evidence>
<reference evidence="16" key="2">
    <citation type="submission" date="2025-08" db="UniProtKB">
        <authorList>
            <consortium name="Ensembl"/>
        </authorList>
    </citation>
    <scope>IDENTIFICATION</scope>
</reference>
<feature type="transmembrane region" description="Helical" evidence="15">
    <location>
        <begin position="86"/>
        <end position="111"/>
    </location>
</feature>
<comment type="catalytic activity">
    <reaction evidence="14">
        <text>a very-long-chain (3R)-3-hydroxyacyl-CoA = a very-long-chain (2E)-enoyl-CoA + H2O</text>
        <dbReference type="Rhea" id="RHEA:45812"/>
        <dbReference type="ChEBI" id="CHEBI:15377"/>
        <dbReference type="ChEBI" id="CHEBI:83728"/>
        <dbReference type="ChEBI" id="CHEBI:85440"/>
        <dbReference type="EC" id="4.2.1.134"/>
    </reaction>
    <physiologicalReaction direction="left-to-right" evidence="14">
        <dbReference type="Rhea" id="RHEA:45813"/>
    </physiologicalReaction>
</comment>
<comment type="pathway">
    <text evidence="2 15">Lipid metabolism; fatty acid biosynthesis.</text>
</comment>
<evidence type="ECO:0000256" key="4">
    <source>
        <dbReference type="ARBA" id="ARBA00013122"/>
    </source>
</evidence>
<dbReference type="Pfam" id="PF04387">
    <property type="entry name" value="PTPLA"/>
    <property type="match status" value="1"/>
</dbReference>
<evidence type="ECO:0000256" key="11">
    <source>
        <dbReference type="ARBA" id="ARBA00023160"/>
    </source>
</evidence>
<dbReference type="InterPro" id="IPR007482">
    <property type="entry name" value="Tyr_Pase-like_PTPLA"/>
</dbReference>
<accession>A0AAQ4PV30</accession>
<dbReference type="GO" id="GO:0102158">
    <property type="term" value="F:very-long-chain (3R)-3-hydroxyacyl-CoA dehydratase activity"/>
    <property type="evidence" value="ECO:0007669"/>
    <property type="project" value="UniProtKB-EC"/>
</dbReference>
<evidence type="ECO:0000256" key="13">
    <source>
        <dbReference type="ARBA" id="ARBA00023688"/>
    </source>
</evidence>
<evidence type="ECO:0000256" key="1">
    <source>
        <dbReference type="ARBA" id="ARBA00004141"/>
    </source>
</evidence>
<dbReference type="GO" id="GO:0030148">
    <property type="term" value="P:sphingolipid biosynthetic process"/>
    <property type="evidence" value="ECO:0007669"/>
    <property type="project" value="TreeGrafter"/>
</dbReference>
<dbReference type="GO" id="GO:0005789">
    <property type="term" value="C:endoplasmic reticulum membrane"/>
    <property type="evidence" value="ECO:0007669"/>
    <property type="project" value="UniProtKB-SubCell"/>
</dbReference>
<keyword evidence="5 15" id="KW-0444">Lipid biosynthesis</keyword>
<protein>
    <recommendedName>
        <fullName evidence="4 15">Very-long-chain (3R)-3-hydroxyacyl-CoA dehydratase</fullName>
        <ecNumber evidence="4 15">4.2.1.134</ecNumber>
    </recommendedName>
</protein>
<keyword evidence="10 15" id="KW-0472">Membrane</keyword>
<evidence type="ECO:0000256" key="15">
    <source>
        <dbReference type="RuleBase" id="RU363109"/>
    </source>
</evidence>
<comment type="similarity">
    <text evidence="3 15">Belongs to the very long-chain fatty acids dehydratase HACD family.</text>
</comment>
<evidence type="ECO:0000256" key="3">
    <source>
        <dbReference type="ARBA" id="ARBA00007811"/>
    </source>
</evidence>
<keyword evidence="12 15" id="KW-0456">Lyase</keyword>
<keyword evidence="15" id="KW-0256">Endoplasmic reticulum</keyword>
<keyword evidence="11 15" id="KW-0275">Fatty acid biosynthesis</keyword>
<proteinExistence type="inferred from homology"/>
<feature type="transmembrane region" description="Helical" evidence="15">
    <location>
        <begin position="12"/>
        <end position="32"/>
    </location>
</feature>
<reference evidence="16" key="3">
    <citation type="submission" date="2025-09" db="UniProtKB">
        <authorList>
            <consortium name="Ensembl"/>
        </authorList>
    </citation>
    <scope>IDENTIFICATION</scope>
</reference>
<keyword evidence="17" id="KW-1185">Reference proteome</keyword>
<evidence type="ECO:0000256" key="12">
    <source>
        <dbReference type="ARBA" id="ARBA00023239"/>
    </source>
</evidence>
<dbReference type="AlphaFoldDB" id="A0AAQ4PV30"/>
<dbReference type="Ensembl" id="ENSGACT00000073782.1">
    <property type="protein sequence ID" value="ENSGACP00000041888.1"/>
    <property type="gene ID" value="ENSGACG00000000890.2"/>
</dbReference>
<dbReference type="Proteomes" id="UP000007635">
    <property type="component" value="Chromosome VII"/>
</dbReference>
<comment type="catalytic activity">
    <reaction evidence="13">
        <text>(3R)-hydroxyhexadecanoyl-CoA = (2E)-hexadecenoyl-CoA + H2O</text>
        <dbReference type="Rhea" id="RHEA:39159"/>
        <dbReference type="ChEBI" id="CHEBI:15377"/>
        <dbReference type="ChEBI" id="CHEBI:61526"/>
        <dbReference type="ChEBI" id="CHEBI:74278"/>
    </reaction>
    <physiologicalReaction direction="left-to-right" evidence="13">
        <dbReference type="Rhea" id="RHEA:39160"/>
    </physiologicalReaction>
</comment>
<comment type="subcellular location">
    <subcellularLocation>
        <location evidence="15">Endoplasmic reticulum membrane</location>
        <topology evidence="15">Multi-pass membrane protein</topology>
    </subcellularLocation>
    <subcellularLocation>
        <location evidence="1">Membrane</location>
        <topology evidence="1">Multi-pass membrane protein</topology>
    </subcellularLocation>
</comment>
<evidence type="ECO:0000313" key="16">
    <source>
        <dbReference type="Ensembl" id="ENSGACP00000041888.1"/>
    </source>
</evidence>
<comment type="caution">
    <text evidence="15">Lacks conserved residue(s) required for the propagation of feature annotation.</text>
</comment>